<reference evidence="3 4" key="1">
    <citation type="submission" date="2019-07" db="EMBL/GenBank/DDBJ databases">
        <title>Georgenia wutianyii sp. nov. and Georgenia *** sp. nov. isolated from plateau pika (Ochotona curzoniae) in the Qinghai-Tibet plateau of China.</title>
        <authorList>
            <person name="Tian Z."/>
        </authorList>
    </citation>
    <scope>NUCLEOTIDE SEQUENCE [LARGE SCALE GENOMIC DNA]</scope>
    <source>
        <strain evidence="3 4">Z446</strain>
    </source>
</reference>
<feature type="compositionally biased region" description="Low complexity" evidence="1">
    <location>
        <begin position="83"/>
        <end position="98"/>
    </location>
</feature>
<evidence type="ECO:0000256" key="1">
    <source>
        <dbReference type="SAM" id="MobiDB-lite"/>
    </source>
</evidence>
<keyword evidence="4" id="KW-1185">Reference proteome</keyword>
<comment type="caution">
    <text evidence="3">The sequence shown here is derived from an EMBL/GenBank/DDBJ whole genome shotgun (WGS) entry which is preliminary data.</text>
</comment>
<evidence type="ECO:0000313" key="4">
    <source>
        <dbReference type="Proteomes" id="UP000318693"/>
    </source>
</evidence>
<dbReference type="GO" id="GO:0003676">
    <property type="term" value="F:nucleic acid binding"/>
    <property type="evidence" value="ECO:0007669"/>
    <property type="project" value="InterPro"/>
</dbReference>
<dbReference type="AlphaFoldDB" id="A0A552WIT4"/>
<dbReference type="InterPro" id="IPR003615">
    <property type="entry name" value="HNH_nuc"/>
</dbReference>
<name>A0A552WIT4_9MICO</name>
<gene>
    <name evidence="3" type="ORF">FJ693_20440</name>
</gene>
<organism evidence="3 4">
    <name type="scientific">Georgenia yuyongxinii</name>
    <dbReference type="NCBI Taxonomy" id="2589797"/>
    <lineage>
        <taxon>Bacteria</taxon>
        <taxon>Bacillati</taxon>
        <taxon>Actinomycetota</taxon>
        <taxon>Actinomycetes</taxon>
        <taxon>Micrococcales</taxon>
        <taxon>Bogoriellaceae</taxon>
        <taxon>Georgenia</taxon>
    </lineage>
</organism>
<feature type="non-terminal residue" evidence="3">
    <location>
        <position position="283"/>
    </location>
</feature>
<evidence type="ECO:0000313" key="3">
    <source>
        <dbReference type="EMBL" id="TRW42680.1"/>
    </source>
</evidence>
<evidence type="ECO:0000259" key="2">
    <source>
        <dbReference type="SMART" id="SM00507"/>
    </source>
</evidence>
<dbReference type="RefSeq" id="WP_143420251.1">
    <property type="nucleotide sequence ID" value="NZ_VJXR01000170.1"/>
</dbReference>
<sequence length="283" mass="29095">MDAVSSAPGAAPQDADLPAPPPDQPPEAGGVPDAVPRDGDAPEDPDLSAPPTGPPPDAGGVPDAVPPPDAGDVPDAVPRDGDAPPGTTGPPGSVDPPSGTDPPPPRAWIPLGLLGGVPVRVNVTVPMTTLLGGDEPGTLHGYGPIDPATARALALGGTWRRLVTDPLSGTVLDLGRTRYRPPTDLAELIRARDKTCFRPGCGAHADGCHLDHTIPAAHGGPTADTNLGPACTTDHTLKTLGDFYVRQIRPGVFDWLSRRTARTYRRETDGTTTPIHPRTGQSL</sequence>
<feature type="domain" description="HNH nuclease" evidence="2">
    <location>
        <begin position="184"/>
        <end position="236"/>
    </location>
</feature>
<dbReference type="SMART" id="SM00507">
    <property type="entry name" value="HNHc"/>
    <property type="match status" value="1"/>
</dbReference>
<dbReference type="InterPro" id="IPR002711">
    <property type="entry name" value="HNH"/>
</dbReference>
<proteinExistence type="predicted"/>
<dbReference type="Proteomes" id="UP000318693">
    <property type="component" value="Unassembled WGS sequence"/>
</dbReference>
<feature type="compositionally biased region" description="Low complexity" evidence="1">
    <location>
        <begin position="7"/>
        <end position="17"/>
    </location>
</feature>
<feature type="region of interest" description="Disordered" evidence="1">
    <location>
        <begin position="1"/>
        <end position="109"/>
    </location>
</feature>
<dbReference type="Gene3D" id="1.10.30.50">
    <property type="match status" value="1"/>
</dbReference>
<dbReference type="GO" id="GO:0004519">
    <property type="term" value="F:endonuclease activity"/>
    <property type="evidence" value="ECO:0007669"/>
    <property type="project" value="InterPro"/>
</dbReference>
<dbReference type="GO" id="GO:0008270">
    <property type="term" value="F:zinc ion binding"/>
    <property type="evidence" value="ECO:0007669"/>
    <property type="project" value="InterPro"/>
</dbReference>
<dbReference type="EMBL" id="VJXR01000170">
    <property type="protein sequence ID" value="TRW42680.1"/>
    <property type="molecule type" value="Genomic_DNA"/>
</dbReference>
<protein>
    <submittedName>
        <fullName evidence="3">DUF222 domain-containing protein</fullName>
    </submittedName>
</protein>
<accession>A0A552WIT4</accession>
<dbReference type="CDD" id="cd00085">
    <property type="entry name" value="HNHc"/>
    <property type="match status" value="1"/>
</dbReference>
<dbReference type="Pfam" id="PF01844">
    <property type="entry name" value="HNH"/>
    <property type="match status" value="1"/>
</dbReference>